<dbReference type="InterPro" id="IPR022048">
    <property type="entry name" value="Envelope_fusion-like"/>
</dbReference>
<evidence type="ECO:0000313" key="4">
    <source>
        <dbReference type="Proteomes" id="UP001314205"/>
    </source>
</evidence>
<dbReference type="AlphaFoldDB" id="A0AAV1LNX7"/>
<keyword evidence="4" id="KW-1185">Reference proteome</keyword>
<evidence type="ECO:0008006" key="5">
    <source>
        <dbReference type="Google" id="ProtNLM"/>
    </source>
</evidence>
<evidence type="ECO:0000256" key="1">
    <source>
        <dbReference type="SAM" id="Coils"/>
    </source>
</evidence>
<dbReference type="EMBL" id="CAVLGL010000093">
    <property type="protein sequence ID" value="CAK1595909.1"/>
    <property type="molecule type" value="Genomic_DNA"/>
</dbReference>
<gene>
    <name evidence="3" type="ORF">PARMNEM_LOCUS15326</name>
</gene>
<evidence type="ECO:0000256" key="2">
    <source>
        <dbReference type="SAM" id="Phobius"/>
    </source>
</evidence>
<organism evidence="3 4">
    <name type="scientific">Parnassius mnemosyne</name>
    <name type="common">clouded apollo</name>
    <dbReference type="NCBI Taxonomy" id="213953"/>
    <lineage>
        <taxon>Eukaryota</taxon>
        <taxon>Metazoa</taxon>
        <taxon>Ecdysozoa</taxon>
        <taxon>Arthropoda</taxon>
        <taxon>Hexapoda</taxon>
        <taxon>Insecta</taxon>
        <taxon>Pterygota</taxon>
        <taxon>Neoptera</taxon>
        <taxon>Endopterygota</taxon>
        <taxon>Lepidoptera</taxon>
        <taxon>Glossata</taxon>
        <taxon>Ditrysia</taxon>
        <taxon>Papilionoidea</taxon>
        <taxon>Papilionidae</taxon>
        <taxon>Parnassiinae</taxon>
        <taxon>Parnassini</taxon>
        <taxon>Parnassius</taxon>
        <taxon>Driopa</taxon>
    </lineage>
</organism>
<feature type="transmembrane region" description="Helical" evidence="2">
    <location>
        <begin position="332"/>
        <end position="351"/>
    </location>
</feature>
<reference evidence="3 4" key="1">
    <citation type="submission" date="2023-11" db="EMBL/GenBank/DDBJ databases">
        <authorList>
            <person name="Hedman E."/>
            <person name="Englund M."/>
            <person name="Stromberg M."/>
            <person name="Nyberg Akerstrom W."/>
            <person name="Nylinder S."/>
            <person name="Jareborg N."/>
            <person name="Kallberg Y."/>
            <person name="Kronander E."/>
        </authorList>
    </citation>
    <scope>NUCLEOTIDE SEQUENCE [LARGE SCALE GENOMIC DNA]</scope>
</reference>
<feature type="coiled-coil region" evidence="1">
    <location>
        <begin position="297"/>
        <end position="324"/>
    </location>
</feature>
<keyword evidence="2" id="KW-0812">Transmembrane</keyword>
<keyword evidence="1" id="KW-0175">Coiled coil</keyword>
<protein>
    <recommendedName>
        <fullName evidence="5">Envelope fusion protein</fullName>
    </recommendedName>
</protein>
<keyword evidence="2" id="KW-0472">Membrane</keyword>
<sequence length="435" mass="50372">MSMAQDFTMSSLIASNMLQNIKITQENLLETLTDIYHGQFNMHLLTAEQLREELHIISGHLTEDITLPIENIQQEVHKIYKLLKVKARMMQKYLIFEVIFPLLNRDKYKLYKIITIPHQVENNIETSIFPIAEYTAISLRKDTYLKITNKDLYLCLHEEDVYLCPIRQPIYHLSEDKNFCQLDQTTSRCRIYKTSCTNKWLPLNNPSQYLFHCCNTYDVKIICSDRVIGERLTKAGVISLDKGCLLKGQDFTLLSHQIYTHQIEMNKDLILPKIDPLNNIIKISIPLETFDENDTNLSDLNSSLHNLDRQIKDLKKNNVQLTTLSSHDIHHYAINYVLIGVAAVLAAVFVWRWRRRRRRAPISPDLELQSASSVSAVSARNQRKAYRKPSVFTVSASARNCDVDRQHMGNIGDVSCEIEKQNKACSPIPQRHFNI</sequence>
<evidence type="ECO:0000313" key="3">
    <source>
        <dbReference type="EMBL" id="CAK1595909.1"/>
    </source>
</evidence>
<keyword evidence="2" id="KW-1133">Transmembrane helix</keyword>
<dbReference type="Proteomes" id="UP001314205">
    <property type="component" value="Unassembled WGS sequence"/>
</dbReference>
<dbReference type="Pfam" id="PF12259">
    <property type="entry name" value="Baculo_F"/>
    <property type="match status" value="1"/>
</dbReference>
<proteinExistence type="predicted"/>
<name>A0AAV1LNX7_9NEOP</name>
<accession>A0AAV1LNX7</accession>
<comment type="caution">
    <text evidence="3">The sequence shown here is derived from an EMBL/GenBank/DDBJ whole genome shotgun (WGS) entry which is preliminary data.</text>
</comment>